<dbReference type="Proteomes" id="UP000295252">
    <property type="component" value="Chromosome V"/>
</dbReference>
<dbReference type="EMBL" id="HG739221">
    <property type="protein sequence ID" value="CDP16838.1"/>
    <property type="molecule type" value="Genomic_DNA"/>
</dbReference>
<dbReference type="OrthoDB" id="441444at2759"/>
<reference evidence="2" key="1">
    <citation type="journal article" date="2014" name="Science">
        <title>The coffee genome provides insight into the convergent evolution of caffeine biosynthesis.</title>
        <authorList>
            <person name="Denoeud F."/>
            <person name="Carretero-Paulet L."/>
            <person name="Dereeper A."/>
            <person name="Droc G."/>
            <person name="Guyot R."/>
            <person name="Pietrella M."/>
            <person name="Zheng C."/>
            <person name="Alberti A."/>
            <person name="Anthony F."/>
            <person name="Aprea G."/>
            <person name="Aury J.M."/>
            <person name="Bento P."/>
            <person name="Bernard M."/>
            <person name="Bocs S."/>
            <person name="Campa C."/>
            <person name="Cenci A."/>
            <person name="Combes M.C."/>
            <person name="Crouzillat D."/>
            <person name="Da Silva C."/>
            <person name="Daddiego L."/>
            <person name="De Bellis F."/>
            <person name="Dussert S."/>
            <person name="Garsmeur O."/>
            <person name="Gayraud T."/>
            <person name="Guignon V."/>
            <person name="Jahn K."/>
            <person name="Jamilloux V."/>
            <person name="Joet T."/>
            <person name="Labadie K."/>
            <person name="Lan T."/>
            <person name="Leclercq J."/>
            <person name="Lepelley M."/>
            <person name="Leroy T."/>
            <person name="Li L.T."/>
            <person name="Librado P."/>
            <person name="Lopez L."/>
            <person name="Munoz A."/>
            <person name="Noel B."/>
            <person name="Pallavicini A."/>
            <person name="Perrotta G."/>
            <person name="Poncet V."/>
            <person name="Pot D."/>
            <person name="Priyono X."/>
            <person name="Rigoreau M."/>
            <person name="Rouard M."/>
            <person name="Rozas J."/>
            <person name="Tranchant-Dubreuil C."/>
            <person name="VanBuren R."/>
            <person name="Zhang Q."/>
            <person name="Andrade A.C."/>
            <person name="Argout X."/>
            <person name="Bertrand B."/>
            <person name="de Kochko A."/>
            <person name="Graziosi G."/>
            <person name="Henry R.J."/>
            <person name="Jayarama X."/>
            <person name="Ming R."/>
            <person name="Nagai C."/>
            <person name="Rounsley S."/>
            <person name="Sankoff D."/>
            <person name="Giuliano G."/>
            <person name="Albert V.A."/>
            <person name="Wincker P."/>
            <person name="Lashermes P."/>
        </authorList>
    </citation>
    <scope>NUCLEOTIDE SEQUENCE [LARGE SCALE GENOMIC DNA]</scope>
    <source>
        <strain evidence="2">cv. DH200-94</strain>
    </source>
</reference>
<dbReference type="Gramene" id="CDP16838">
    <property type="protein sequence ID" value="CDP16838"/>
    <property type="gene ID" value="GSCOC_T00019379001"/>
</dbReference>
<protein>
    <submittedName>
        <fullName evidence="1">Uncharacterized protein</fullName>
    </submittedName>
</protein>
<keyword evidence="2" id="KW-1185">Reference proteome</keyword>
<organism evidence="1 2">
    <name type="scientific">Coffea canephora</name>
    <name type="common">Robusta coffee</name>
    <dbReference type="NCBI Taxonomy" id="49390"/>
    <lineage>
        <taxon>Eukaryota</taxon>
        <taxon>Viridiplantae</taxon>
        <taxon>Streptophyta</taxon>
        <taxon>Embryophyta</taxon>
        <taxon>Tracheophyta</taxon>
        <taxon>Spermatophyta</taxon>
        <taxon>Magnoliopsida</taxon>
        <taxon>eudicotyledons</taxon>
        <taxon>Gunneridae</taxon>
        <taxon>Pentapetalae</taxon>
        <taxon>asterids</taxon>
        <taxon>lamiids</taxon>
        <taxon>Gentianales</taxon>
        <taxon>Rubiaceae</taxon>
        <taxon>Ixoroideae</taxon>
        <taxon>Gardenieae complex</taxon>
        <taxon>Bertiereae - Coffeeae clade</taxon>
        <taxon>Coffeeae</taxon>
        <taxon>Coffea</taxon>
    </lineage>
</organism>
<proteinExistence type="predicted"/>
<gene>
    <name evidence="1" type="ORF">GSCOC_T00019379001</name>
</gene>
<name>A0A068VAY6_COFCA</name>
<evidence type="ECO:0000313" key="1">
    <source>
        <dbReference type="EMBL" id="CDP16838.1"/>
    </source>
</evidence>
<dbReference type="AlphaFoldDB" id="A0A068VAY6"/>
<sequence length="51" mass="5961">MVKSALISVISEEEKWGFVEFQAFHFTSKIRRLASHFKISKSLAPFLWKFG</sequence>
<evidence type="ECO:0000313" key="2">
    <source>
        <dbReference type="Proteomes" id="UP000295252"/>
    </source>
</evidence>
<dbReference type="InParanoid" id="A0A068VAY6"/>
<accession>A0A068VAY6</accession>